<sequence length="228" mass="24347">MGEDELVGMETTLELPIVEDELDIVAPDDEVVRVEEKFLPGDLVDKVDTDGEFASAEMMVVSLGGSLEGVSDVGRGDGGASVAIEAAGDVVEVVRAGVFEVSGGGVCTEVVVILRRERTVTAVSPPHHSDLGTSPNSTRPIQCPLPLVPAVALLSGRPTGGMKTCRVRALNTTKIEVGSGAWKDSFPLQQRTSRSLVFMIMISKRVHDKELIAAETVIDRDEKRRKVV</sequence>
<dbReference type="AlphaFoldDB" id="A0AAD7BNS7"/>
<reference evidence="1" key="1">
    <citation type="submission" date="2023-03" db="EMBL/GenBank/DDBJ databases">
        <title>Massive genome expansion in bonnet fungi (Mycena s.s.) driven by repeated elements and novel gene families across ecological guilds.</title>
        <authorList>
            <consortium name="Lawrence Berkeley National Laboratory"/>
            <person name="Harder C.B."/>
            <person name="Miyauchi S."/>
            <person name="Viragh M."/>
            <person name="Kuo A."/>
            <person name="Thoen E."/>
            <person name="Andreopoulos B."/>
            <person name="Lu D."/>
            <person name="Skrede I."/>
            <person name="Drula E."/>
            <person name="Henrissat B."/>
            <person name="Morin E."/>
            <person name="Kohler A."/>
            <person name="Barry K."/>
            <person name="LaButti K."/>
            <person name="Morin E."/>
            <person name="Salamov A."/>
            <person name="Lipzen A."/>
            <person name="Mereny Z."/>
            <person name="Hegedus B."/>
            <person name="Baldrian P."/>
            <person name="Stursova M."/>
            <person name="Weitz H."/>
            <person name="Taylor A."/>
            <person name="Grigoriev I.V."/>
            <person name="Nagy L.G."/>
            <person name="Martin F."/>
            <person name="Kauserud H."/>
        </authorList>
    </citation>
    <scope>NUCLEOTIDE SEQUENCE</scope>
    <source>
        <strain evidence="1">9284</strain>
    </source>
</reference>
<protein>
    <submittedName>
        <fullName evidence="1">Uncharacterized protein</fullName>
    </submittedName>
</protein>
<comment type="caution">
    <text evidence="1">The sequence shown here is derived from an EMBL/GenBank/DDBJ whole genome shotgun (WGS) entry which is preliminary data.</text>
</comment>
<accession>A0AAD7BNS7</accession>
<dbReference type="Proteomes" id="UP001221142">
    <property type="component" value="Unassembled WGS sequence"/>
</dbReference>
<evidence type="ECO:0000313" key="2">
    <source>
        <dbReference type="Proteomes" id="UP001221142"/>
    </source>
</evidence>
<name>A0AAD7BNS7_9AGAR</name>
<gene>
    <name evidence="1" type="ORF">FB45DRAFT_869244</name>
</gene>
<proteinExistence type="predicted"/>
<dbReference type="EMBL" id="JARKIF010000012">
    <property type="protein sequence ID" value="KAJ7626150.1"/>
    <property type="molecule type" value="Genomic_DNA"/>
</dbReference>
<organism evidence="1 2">
    <name type="scientific">Roridomyces roridus</name>
    <dbReference type="NCBI Taxonomy" id="1738132"/>
    <lineage>
        <taxon>Eukaryota</taxon>
        <taxon>Fungi</taxon>
        <taxon>Dikarya</taxon>
        <taxon>Basidiomycota</taxon>
        <taxon>Agaricomycotina</taxon>
        <taxon>Agaricomycetes</taxon>
        <taxon>Agaricomycetidae</taxon>
        <taxon>Agaricales</taxon>
        <taxon>Marasmiineae</taxon>
        <taxon>Mycenaceae</taxon>
        <taxon>Roridomyces</taxon>
    </lineage>
</organism>
<evidence type="ECO:0000313" key="1">
    <source>
        <dbReference type="EMBL" id="KAJ7626150.1"/>
    </source>
</evidence>
<keyword evidence="2" id="KW-1185">Reference proteome</keyword>